<dbReference type="InterPro" id="IPR025454">
    <property type="entry name" value="DUF4275"/>
</dbReference>
<accession>A0AAP5AJ91</accession>
<dbReference type="Pfam" id="PF14101">
    <property type="entry name" value="DUF4275"/>
    <property type="match status" value="1"/>
</dbReference>
<proteinExistence type="predicted"/>
<protein>
    <recommendedName>
        <fullName evidence="3">DUF4275 domain-containing protein</fullName>
    </recommendedName>
</protein>
<gene>
    <name evidence="1" type="ORF">QE424_001709</name>
</gene>
<organism evidence="1 2">
    <name type="scientific">Stenotrophomonas rhizophila</name>
    <dbReference type="NCBI Taxonomy" id="216778"/>
    <lineage>
        <taxon>Bacteria</taxon>
        <taxon>Pseudomonadati</taxon>
        <taxon>Pseudomonadota</taxon>
        <taxon>Gammaproteobacteria</taxon>
        <taxon>Lysobacterales</taxon>
        <taxon>Lysobacteraceae</taxon>
        <taxon>Stenotrophomonas</taxon>
    </lineage>
</organism>
<evidence type="ECO:0000313" key="2">
    <source>
        <dbReference type="Proteomes" id="UP001226084"/>
    </source>
</evidence>
<evidence type="ECO:0008006" key="3">
    <source>
        <dbReference type="Google" id="ProtNLM"/>
    </source>
</evidence>
<name>A0AAP5AJ91_9GAMM</name>
<comment type="caution">
    <text evidence="1">The sequence shown here is derived from an EMBL/GenBank/DDBJ whole genome shotgun (WGS) entry which is preliminary data.</text>
</comment>
<dbReference type="RefSeq" id="WP_307106916.1">
    <property type="nucleotide sequence ID" value="NZ_CP183298.1"/>
</dbReference>
<evidence type="ECO:0000313" key="1">
    <source>
        <dbReference type="EMBL" id="MDQ1108550.1"/>
    </source>
</evidence>
<sequence length="150" mass="17004">MSATQIIRQYTEAEAKELARDWLAVFGRDRQGINTKAFMWHVFSSGRYPSLADAEADAEYQQQTGVAFVVLSNDRNAAFLTGDLPVKPAWSDCYVFPPNLAWTMAFTHEAGWLGPYFARHHDFVRLEADNQAMLRKAQERAAARAKGWCD</sequence>
<dbReference type="AlphaFoldDB" id="A0AAP5AJ91"/>
<reference evidence="1" key="1">
    <citation type="submission" date="2023-07" db="EMBL/GenBank/DDBJ databases">
        <title>Functional and genomic diversity of the sorghum phyllosphere microbiome.</title>
        <authorList>
            <person name="Shade A."/>
        </authorList>
    </citation>
    <scope>NUCLEOTIDE SEQUENCE</scope>
    <source>
        <strain evidence="1">SORGH_AS_0457</strain>
    </source>
</reference>
<dbReference type="EMBL" id="JAUTAS010000001">
    <property type="protein sequence ID" value="MDQ1108550.1"/>
    <property type="molecule type" value="Genomic_DNA"/>
</dbReference>
<dbReference type="Proteomes" id="UP001226084">
    <property type="component" value="Unassembled WGS sequence"/>
</dbReference>